<dbReference type="Proteomes" id="UP000626026">
    <property type="component" value="Unassembled WGS sequence"/>
</dbReference>
<evidence type="ECO:0000256" key="1">
    <source>
        <dbReference type="ARBA" id="ARBA00023015"/>
    </source>
</evidence>
<dbReference type="PROSITE" id="PS01117">
    <property type="entry name" value="HTH_MARR_1"/>
    <property type="match status" value="1"/>
</dbReference>
<protein>
    <submittedName>
        <fullName evidence="5">MarR family transcriptional regulator</fullName>
    </submittedName>
</protein>
<feature type="domain" description="HTH marR-type" evidence="4">
    <location>
        <begin position="2"/>
        <end position="147"/>
    </location>
</feature>
<dbReference type="PANTHER" id="PTHR33164">
    <property type="entry name" value="TRANSCRIPTIONAL REGULATOR, MARR FAMILY"/>
    <property type="match status" value="1"/>
</dbReference>
<dbReference type="SMART" id="SM00347">
    <property type="entry name" value="HTH_MARR"/>
    <property type="match status" value="1"/>
</dbReference>
<dbReference type="RefSeq" id="WP_187786851.1">
    <property type="nucleotide sequence ID" value="NZ_JACTVA010000068.1"/>
</dbReference>
<gene>
    <name evidence="5" type="ORF">IBL26_23000</name>
</gene>
<keyword evidence="1" id="KW-0805">Transcription regulation</keyword>
<evidence type="ECO:0000313" key="5">
    <source>
        <dbReference type="EMBL" id="MBC9209725.1"/>
    </source>
</evidence>
<keyword evidence="6" id="KW-1185">Reference proteome</keyword>
<keyword evidence="3" id="KW-0804">Transcription</keyword>
<dbReference type="Pfam" id="PF12802">
    <property type="entry name" value="MarR_2"/>
    <property type="match status" value="1"/>
</dbReference>
<dbReference type="PANTHER" id="PTHR33164:SF64">
    <property type="entry name" value="TRANSCRIPTIONAL REGULATOR SLYA"/>
    <property type="match status" value="1"/>
</dbReference>
<keyword evidence="2" id="KW-0238">DNA-binding</keyword>
<dbReference type="SUPFAM" id="SSF46785">
    <property type="entry name" value="Winged helix' DNA-binding domain"/>
    <property type="match status" value="1"/>
</dbReference>
<evidence type="ECO:0000259" key="4">
    <source>
        <dbReference type="PROSITE" id="PS50995"/>
    </source>
</evidence>
<name>A0ABR7RUC9_9PROT</name>
<proteinExistence type="predicted"/>
<dbReference type="PRINTS" id="PR00598">
    <property type="entry name" value="HTHMARR"/>
</dbReference>
<dbReference type="PROSITE" id="PS50995">
    <property type="entry name" value="HTH_MARR_2"/>
    <property type="match status" value="1"/>
</dbReference>
<organism evidence="5 6">
    <name type="scientific">Teichococcus aerophilus</name>
    <dbReference type="NCBI Taxonomy" id="1224513"/>
    <lineage>
        <taxon>Bacteria</taxon>
        <taxon>Pseudomonadati</taxon>
        <taxon>Pseudomonadota</taxon>
        <taxon>Alphaproteobacteria</taxon>
        <taxon>Acetobacterales</taxon>
        <taxon>Roseomonadaceae</taxon>
        <taxon>Roseomonas</taxon>
    </lineage>
</organism>
<evidence type="ECO:0000256" key="2">
    <source>
        <dbReference type="ARBA" id="ARBA00023125"/>
    </source>
</evidence>
<dbReference type="InterPro" id="IPR000835">
    <property type="entry name" value="HTH_MarR-typ"/>
</dbReference>
<accession>A0ABR7RUC9</accession>
<dbReference type="InterPro" id="IPR023187">
    <property type="entry name" value="Tscrpt_reg_MarR-type_CS"/>
</dbReference>
<evidence type="ECO:0000313" key="6">
    <source>
        <dbReference type="Proteomes" id="UP000626026"/>
    </source>
</evidence>
<dbReference type="InterPro" id="IPR039422">
    <property type="entry name" value="MarR/SlyA-like"/>
</dbReference>
<reference evidence="5 6" key="1">
    <citation type="journal article" date="2013" name="Int. J. Syst. Evol. Microbiol.">
        <title>Roseomonas aerophila sp. nov., isolated from air.</title>
        <authorList>
            <person name="Kim S.J."/>
            <person name="Weon H.Y."/>
            <person name="Ahn J.H."/>
            <person name="Hong S.B."/>
            <person name="Seok S.J."/>
            <person name="Whang K.S."/>
            <person name="Kwon S.W."/>
        </authorList>
    </citation>
    <scope>NUCLEOTIDE SEQUENCE [LARGE SCALE GENOMIC DNA]</scope>
    <source>
        <strain evidence="5 6">NBRC 108923</strain>
    </source>
</reference>
<dbReference type="InterPro" id="IPR036390">
    <property type="entry name" value="WH_DNA-bd_sf"/>
</dbReference>
<sequence>MLPPASTPLSDLSRRFGGHFILITRAWRREADLRLAALGLSHATAMPLMLLHAHPVQGCRQHELAQSLGIEQSSLVRLLDQLAASGLLERRGDPVDRRAKMLILTPEGACKAEQADALLDTLRQELLGGADPADMDAAMRVLEQMWRVLGAQRHPANGEPG</sequence>
<evidence type="ECO:0000256" key="3">
    <source>
        <dbReference type="ARBA" id="ARBA00023163"/>
    </source>
</evidence>
<dbReference type="Gene3D" id="1.10.10.10">
    <property type="entry name" value="Winged helix-like DNA-binding domain superfamily/Winged helix DNA-binding domain"/>
    <property type="match status" value="1"/>
</dbReference>
<comment type="caution">
    <text evidence="5">The sequence shown here is derived from an EMBL/GenBank/DDBJ whole genome shotgun (WGS) entry which is preliminary data.</text>
</comment>
<dbReference type="EMBL" id="JACTVA010000068">
    <property type="protein sequence ID" value="MBC9209725.1"/>
    <property type="molecule type" value="Genomic_DNA"/>
</dbReference>
<dbReference type="InterPro" id="IPR036388">
    <property type="entry name" value="WH-like_DNA-bd_sf"/>
</dbReference>